<evidence type="ECO:0000256" key="1">
    <source>
        <dbReference type="SAM" id="SignalP"/>
    </source>
</evidence>
<accession>A0ABM6PCQ9</accession>
<feature type="signal peptide" evidence="1">
    <location>
        <begin position="1"/>
        <end position="34"/>
    </location>
</feature>
<evidence type="ECO:0000313" key="3">
    <source>
        <dbReference type="Proteomes" id="UP000218891"/>
    </source>
</evidence>
<reference evidence="2 3" key="3">
    <citation type="journal article" date="2017" name="Int. J. Syst. Evol. Microbiol.">
        <title>Adaptation of Surface-Associated Bacteria to the Open Ocean: A Genomically Distinct Subpopulation of Phaeobacter gallaeciensis Colonizes Pacific Mesozooplankton.</title>
        <authorList>
            <person name="Freese H.M."/>
            <person name="Methner A."/>
            <person name="Overmann J."/>
        </authorList>
    </citation>
    <scope>NUCLEOTIDE SEQUENCE [LARGE SCALE GENOMIC DNA]</scope>
    <source>
        <strain evidence="2 3">P36</strain>
    </source>
</reference>
<reference evidence="2 3" key="1">
    <citation type="journal article" date="2017" name="Front. Microbiol.">
        <title>Phaeobacter piscinae sp. nov., a species of the Roseobacter group and potential aquaculture probiont.</title>
        <authorList>
            <person name="Sonnenschein E.C."/>
            <person name="Phippen C.B.W."/>
            <person name="Nielsen K.F."/>
            <person name="Mateiu R.V."/>
            <person name="Melchiorsen J."/>
            <person name="Gram L."/>
            <person name="Overmann J."/>
            <person name="Freese H.M."/>
        </authorList>
    </citation>
    <scope>NUCLEOTIDE SEQUENCE [LARGE SCALE GENOMIC DNA]</scope>
    <source>
        <strain evidence="2 3">P36</strain>
    </source>
</reference>
<evidence type="ECO:0000313" key="2">
    <source>
        <dbReference type="EMBL" id="ATG35451.1"/>
    </source>
</evidence>
<sequence length="196" mass="20829">MTAYTVRPQVRSPLIRLLAAAMATLGIGSGAATAKNVPLPELSAPITTVRLVGDETALKLTNSQGAVQPLEISTANSLGCGLEAQVKQSGKTLEIHLTRSGLRSSWWCEPKLHISMPTDLGLKVEIGRLVADIQGAFGVVEIASENSVVNFTGDAARFKLTGAKAISRLEFGPDTKRENVDVNVPLNLSHISFRTN</sequence>
<dbReference type="RefSeq" id="WP_040168870.1">
    <property type="nucleotide sequence ID" value="NZ_CP010643.1"/>
</dbReference>
<name>A0ABM6PCQ9_9RHOB</name>
<organism evidence="2 3">
    <name type="scientific">Phaeobacter piscinae</name>
    <dbReference type="NCBI Taxonomy" id="1580596"/>
    <lineage>
        <taxon>Bacteria</taxon>
        <taxon>Pseudomonadati</taxon>
        <taxon>Pseudomonadota</taxon>
        <taxon>Alphaproteobacteria</taxon>
        <taxon>Rhodobacterales</taxon>
        <taxon>Roseobacteraceae</taxon>
        <taxon>Phaeobacter</taxon>
    </lineage>
</organism>
<keyword evidence="1" id="KW-0732">Signal</keyword>
<keyword evidence="3" id="KW-1185">Reference proteome</keyword>
<reference evidence="2 3" key="4">
    <citation type="journal article" date="2018" name="Environ. Microbiol. Rep.">
        <title>Phylogenetic distribution of roseobacticides in the Roseobacter group and their effect on microalgae.</title>
        <authorList>
            <person name="Sonnenschein E.C."/>
            <person name="Phippen C.B."/>
            <person name="Bentzon-Tilia M."/>
            <person name="Rasmussen S.A."/>
            <person name="Nielsen K.F."/>
            <person name="Gram L."/>
        </authorList>
    </citation>
    <scope>NUCLEOTIDE SEQUENCE [LARGE SCALE GENOMIC DNA]</scope>
    <source>
        <strain evidence="2 3">P36</strain>
    </source>
</reference>
<protein>
    <recommendedName>
        <fullName evidence="4">Auto-transporter adhesin head GIN domain-containing protein</fullName>
    </recommendedName>
</protein>
<evidence type="ECO:0008006" key="4">
    <source>
        <dbReference type="Google" id="ProtNLM"/>
    </source>
</evidence>
<gene>
    <name evidence="2" type="ORF">PhaeoP36_01300</name>
</gene>
<dbReference type="Proteomes" id="UP000218891">
    <property type="component" value="Chromosome"/>
</dbReference>
<reference evidence="2 3" key="2">
    <citation type="journal article" date="2017" name="Genome Biol. Evol.">
        <title>Trajectories and Drivers of Genome Evolution in Surface-Associated Marine Phaeobacter.</title>
        <authorList>
            <person name="Freese H.M."/>
            <person name="Sikorski J."/>
            <person name="Bunk B."/>
            <person name="Scheuner C."/>
            <person name="Meier-Kolthoff J.P."/>
            <person name="Sproer C."/>
            <person name="Gram L."/>
            <person name="Overmann J."/>
        </authorList>
    </citation>
    <scope>NUCLEOTIDE SEQUENCE [LARGE SCALE GENOMIC DNA]</scope>
    <source>
        <strain evidence="2 3">P36</strain>
    </source>
</reference>
<dbReference type="EMBL" id="CP010643">
    <property type="protein sequence ID" value="ATG35451.1"/>
    <property type="molecule type" value="Genomic_DNA"/>
</dbReference>
<feature type="chain" id="PRO_5045743331" description="Auto-transporter adhesin head GIN domain-containing protein" evidence="1">
    <location>
        <begin position="35"/>
        <end position="196"/>
    </location>
</feature>
<proteinExistence type="predicted"/>